<evidence type="ECO:0000313" key="11">
    <source>
        <dbReference type="Proteomes" id="UP000178885"/>
    </source>
</evidence>
<evidence type="ECO:0000259" key="9">
    <source>
        <dbReference type="PROSITE" id="PS51462"/>
    </source>
</evidence>
<comment type="caution">
    <text evidence="10">The sequence shown here is derived from an EMBL/GenBank/DDBJ whole genome shotgun (WGS) entry which is preliminary data.</text>
</comment>
<reference evidence="10 11" key="1">
    <citation type="journal article" date="2016" name="Nat. Commun.">
        <title>Thousands of microbial genomes shed light on interconnected biogeochemical processes in an aquifer system.</title>
        <authorList>
            <person name="Anantharaman K."/>
            <person name="Brown C.T."/>
            <person name="Hug L.A."/>
            <person name="Sharon I."/>
            <person name="Castelle C.J."/>
            <person name="Probst A.J."/>
            <person name="Thomas B.C."/>
            <person name="Singh A."/>
            <person name="Wilkins M.J."/>
            <person name="Karaoz U."/>
            <person name="Brodie E.L."/>
            <person name="Williams K.H."/>
            <person name="Hubbard S.S."/>
            <person name="Banfield J.F."/>
        </authorList>
    </citation>
    <scope>NUCLEOTIDE SEQUENCE [LARGE SCALE GENOMIC DNA]</scope>
</reference>
<name>A0A1F6TUB3_9PROT</name>
<comment type="cofactor">
    <cofactor evidence="2">
        <name>Mg(2+)</name>
        <dbReference type="ChEBI" id="CHEBI:18420"/>
    </cofactor>
</comment>
<dbReference type="GO" id="GO:0016462">
    <property type="term" value="F:pyrophosphatase activity"/>
    <property type="evidence" value="ECO:0007669"/>
    <property type="project" value="UniProtKB-ARBA"/>
</dbReference>
<dbReference type="Proteomes" id="UP000178885">
    <property type="component" value="Unassembled WGS sequence"/>
</dbReference>
<sequence>MTDKRTTIYQGRIVRLELEEVRLPNGVTAELEIVHHPGGAAAVALDESLNVCLLRQYRHAAAGWVWELPAGKLDPGEAPLATASRELAEEAGLSAARWEPLGRMLSSPGVFTEVIHLFLARELTPVPSATETHELIEVHWLPFAEALDRARRGEIVDAKTVVGLFRADAVLAAPR</sequence>
<dbReference type="PRINTS" id="PR00502">
    <property type="entry name" value="NUDIXFAMILY"/>
</dbReference>
<dbReference type="GO" id="GO:0005829">
    <property type="term" value="C:cytosol"/>
    <property type="evidence" value="ECO:0007669"/>
    <property type="project" value="TreeGrafter"/>
</dbReference>
<organism evidence="10 11">
    <name type="scientific">Candidatus Muproteobacteria bacterium RBG_16_65_34</name>
    <dbReference type="NCBI Taxonomy" id="1817760"/>
    <lineage>
        <taxon>Bacteria</taxon>
        <taxon>Pseudomonadati</taxon>
        <taxon>Pseudomonadota</taxon>
        <taxon>Candidatus Muproteobacteria</taxon>
    </lineage>
</organism>
<dbReference type="PROSITE" id="PS00893">
    <property type="entry name" value="NUDIX_BOX"/>
    <property type="match status" value="1"/>
</dbReference>
<evidence type="ECO:0000256" key="6">
    <source>
        <dbReference type="ARBA" id="ARBA00032162"/>
    </source>
</evidence>
<evidence type="ECO:0000256" key="7">
    <source>
        <dbReference type="ARBA" id="ARBA00032272"/>
    </source>
</evidence>
<dbReference type="PANTHER" id="PTHR11839:SF18">
    <property type="entry name" value="NUDIX HYDROLASE DOMAIN-CONTAINING PROTEIN"/>
    <property type="match status" value="1"/>
</dbReference>
<evidence type="ECO:0000313" key="10">
    <source>
        <dbReference type="EMBL" id="OGI48738.1"/>
    </source>
</evidence>
<evidence type="ECO:0000256" key="3">
    <source>
        <dbReference type="ARBA" id="ARBA00007275"/>
    </source>
</evidence>
<dbReference type="PANTHER" id="PTHR11839">
    <property type="entry name" value="UDP/ADP-SUGAR PYROPHOSPHATASE"/>
    <property type="match status" value="1"/>
</dbReference>
<dbReference type="Gene3D" id="3.90.79.10">
    <property type="entry name" value="Nucleoside Triphosphate Pyrophosphohydrolase"/>
    <property type="match status" value="1"/>
</dbReference>
<dbReference type="AlphaFoldDB" id="A0A1F6TUB3"/>
<feature type="domain" description="Nudix hydrolase" evidence="9">
    <location>
        <begin position="34"/>
        <end position="163"/>
    </location>
</feature>
<evidence type="ECO:0000256" key="2">
    <source>
        <dbReference type="ARBA" id="ARBA00001946"/>
    </source>
</evidence>
<dbReference type="InterPro" id="IPR020476">
    <property type="entry name" value="Nudix_hydrolase"/>
</dbReference>
<dbReference type="InterPro" id="IPR000086">
    <property type="entry name" value="NUDIX_hydrolase_dom"/>
</dbReference>
<comment type="catalytic activity">
    <reaction evidence="1">
        <text>GDP-alpha-D-mannose + H2O = alpha-D-mannose 1-phosphate + GMP + 2 H(+)</text>
        <dbReference type="Rhea" id="RHEA:27978"/>
        <dbReference type="ChEBI" id="CHEBI:15377"/>
        <dbReference type="ChEBI" id="CHEBI:15378"/>
        <dbReference type="ChEBI" id="CHEBI:57527"/>
        <dbReference type="ChEBI" id="CHEBI:58115"/>
        <dbReference type="ChEBI" id="CHEBI:58409"/>
    </reaction>
</comment>
<dbReference type="PROSITE" id="PS51462">
    <property type="entry name" value="NUDIX"/>
    <property type="match status" value="1"/>
</dbReference>
<evidence type="ECO:0000256" key="5">
    <source>
        <dbReference type="ARBA" id="ARBA00022801"/>
    </source>
</evidence>
<evidence type="ECO:0000256" key="1">
    <source>
        <dbReference type="ARBA" id="ARBA00000847"/>
    </source>
</evidence>
<dbReference type="InterPro" id="IPR015797">
    <property type="entry name" value="NUDIX_hydrolase-like_dom_sf"/>
</dbReference>
<evidence type="ECO:0000256" key="8">
    <source>
        <dbReference type="RuleBase" id="RU003476"/>
    </source>
</evidence>
<gene>
    <name evidence="10" type="ORF">A2151_01065</name>
</gene>
<dbReference type="GO" id="GO:0006753">
    <property type="term" value="P:nucleoside phosphate metabolic process"/>
    <property type="evidence" value="ECO:0007669"/>
    <property type="project" value="TreeGrafter"/>
</dbReference>
<protein>
    <recommendedName>
        <fullName evidence="4">GDP-mannose pyrophosphatase</fullName>
    </recommendedName>
    <alternativeName>
        <fullName evidence="6">GDP-mannose hydrolase</fullName>
    </alternativeName>
    <alternativeName>
        <fullName evidence="7">GDPMK</fullName>
    </alternativeName>
</protein>
<dbReference type="InterPro" id="IPR020084">
    <property type="entry name" value="NUDIX_hydrolase_CS"/>
</dbReference>
<keyword evidence="5 8" id="KW-0378">Hydrolase</keyword>
<comment type="similarity">
    <text evidence="3">Belongs to the Nudix hydrolase family. NudK subfamily.</text>
</comment>
<dbReference type="EMBL" id="MFSU01000020">
    <property type="protein sequence ID" value="OGI48738.1"/>
    <property type="molecule type" value="Genomic_DNA"/>
</dbReference>
<dbReference type="STRING" id="1817760.A2151_01065"/>
<evidence type="ECO:0000256" key="4">
    <source>
        <dbReference type="ARBA" id="ARBA00016377"/>
    </source>
</evidence>
<accession>A0A1F6TUB3</accession>
<dbReference type="SUPFAM" id="SSF55811">
    <property type="entry name" value="Nudix"/>
    <property type="match status" value="1"/>
</dbReference>
<dbReference type="Pfam" id="PF00293">
    <property type="entry name" value="NUDIX"/>
    <property type="match status" value="1"/>
</dbReference>
<dbReference type="GO" id="GO:0019693">
    <property type="term" value="P:ribose phosphate metabolic process"/>
    <property type="evidence" value="ECO:0007669"/>
    <property type="project" value="TreeGrafter"/>
</dbReference>
<proteinExistence type="inferred from homology"/>